<dbReference type="STRING" id="140314.SAMN04488076_10487"/>
<proteinExistence type="predicted"/>
<accession>A0A143YRF9</accession>
<dbReference type="RefSeq" id="WP_087033603.1">
    <property type="nucleotide sequence ID" value="NZ_FJNE01000006.1"/>
</dbReference>
<sequence length="68" mass="7460">MDMEPELPAKQSTLVNLPLEETGNLCEALLTEKSQLKATEIPGEAHIHLIFFVEQELLAKAIDLSLSG</sequence>
<organism evidence="1 2">
    <name type="scientific">Trichococcus palustris</name>
    <dbReference type="NCBI Taxonomy" id="140314"/>
    <lineage>
        <taxon>Bacteria</taxon>
        <taxon>Bacillati</taxon>
        <taxon>Bacillota</taxon>
        <taxon>Bacilli</taxon>
        <taxon>Lactobacillales</taxon>
        <taxon>Carnobacteriaceae</taxon>
        <taxon>Trichococcus</taxon>
    </lineage>
</organism>
<dbReference type="Proteomes" id="UP000242754">
    <property type="component" value="Unassembled WGS sequence"/>
</dbReference>
<reference evidence="1 2" key="1">
    <citation type="submission" date="2016-02" db="EMBL/GenBank/DDBJ databases">
        <authorList>
            <person name="Wen L."/>
            <person name="He K."/>
            <person name="Yang H."/>
        </authorList>
    </citation>
    <scope>NUCLEOTIDE SEQUENCE [LARGE SCALE GENOMIC DNA]</scope>
    <source>
        <strain evidence="1">Trichococcus palustris</strain>
    </source>
</reference>
<keyword evidence="2" id="KW-1185">Reference proteome</keyword>
<protein>
    <submittedName>
        <fullName evidence="1">Uncharacterized protein</fullName>
    </submittedName>
</protein>
<evidence type="ECO:0000313" key="2">
    <source>
        <dbReference type="Proteomes" id="UP000242754"/>
    </source>
</evidence>
<dbReference type="EMBL" id="FJNE01000006">
    <property type="protein sequence ID" value="CZQ96780.1"/>
    <property type="molecule type" value="Genomic_DNA"/>
</dbReference>
<dbReference type="AlphaFoldDB" id="A0A143YRF9"/>
<evidence type="ECO:0000313" key="1">
    <source>
        <dbReference type="EMBL" id="CZQ96780.1"/>
    </source>
</evidence>
<name>A0A143YRF9_9LACT</name>
<gene>
    <name evidence="1" type="ORF">Tpal_2050</name>
</gene>